<evidence type="ECO:0000313" key="2">
    <source>
        <dbReference type="EMBL" id="MBW0465073.1"/>
    </source>
</evidence>
<evidence type="ECO:0000313" key="3">
    <source>
        <dbReference type="Proteomes" id="UP000765509"/>
    </source>
</evidence>
<proteinExistence type="predicted"/>
<dbReference type="Proteomes" id="UP000765509">
    <property type="component" value="Unassembled WGS sequence"/>
</dbReference>
<dbReference type="AlphaFoldDB" id="A0A9Q3BHC0"/>
<protein>
    <recommendedName>
        <fullName evidence="1">Retrovirus-related Pol polyprotein from transposon TNT 1-94-like beta-barrel domain-containing protein</fullName>
    </recommendedName>
</protein>
<name>A0A9Q3BHC0_9BASI</name>
<dbReference type="Pfam" id="PF22936">
    <property type="entry name" value="Pol_BBD"/>
    <property type="match status" value="1"/>
</dbReference>
<reference evidence="2" key="1">
    <citation type="submission" date="2021-03" db="EMBL/GenBank/DDBJ databases">
        <title>Draft genome sequence of rust myrtle Austropuccinia psidii MF-1, a brazilian biotype.</title>
        <authorList>
            <person name="Quecine M.C."/>
            <person name="Pachon D.M.R."/>
            <person name="Bonatelli M.L."/>
            <person name="Correr F.H."/>
            <person name="Franceschini L.M."/>
            <person name="Leite T.F."/>
            <person name="Margarido G.R.A."/>
            <person name="Almeida C.A."/>
            <person name="Ferrarezi J.A."/>
            <person name="Labate C.A."/>
        </authorList>
    </citation>
    <scope>NUCLEOTIDE SEQUENCE</scope>
    <source>
        <strain evidence="2">MF-1</strain>
    </source>
</reference>
<dbReference type="InterPro" id="IPR054722">
    <property type="entry name" value="PolX-like_BBD"/>
</dbReference>
<dbReference type="OrthoDB" id="3251181at2759"/>
<gene>
    <name evidence="2" type="ORF">O181_004788</name>
</gene>
<feature type="domain" description="Retrovirus-related Pol polyprotein from transposon TNT 1-94-like beta-barrel" evidence="1">
    <location>
        <begin position="4"/>
        <end position="69"/>
    </location>
</feature>
<organism evidence="2 3">
    <name type="scientific">Austropuccinia psidii MF-1</name>
    <dbReference type="NCBI Taxonomy" id="1389203"/>
    <lineage>
        <taxon>Eukaryota</taxon>
        <taxon>Fungi</taxon>
        <taxon>Dikarya</taxon>
        <taxon>Basidiomycota</taxon>
        <taxon>Pucciniomycotina</taxon>
        <taxon>Pucciniomycetes</taxon>
        <taxon>Pucciniales</taxon>
        <taxon>Sphaerophragmiaceae</taxon>
        <taxon>Austropuccinia</taxon>
    </lineage>
</organism>
<accession>A0A9Q3BHC0</accession>
<keyword evidence="3" id="KW-1185">Reference proteome</keyword>
<comment type="caution">
    <text evidence="2">The sequence shown here is derived from an EMBL/GenBank/DDBJ whole genome shotgun (WGS) entry which is preliminary data.</text>
</comment>
<dbReference type="EMBL" id="AVOT02000946">
    <property type="protein sequence ID" value="MBW0465073.1"/>
    <property type="molecule type" value="Genomic_DNA"/>
</dbReference>
<sequence>MFHLCSVFSSVSEVSRFSVSTGDSASNLFAEGIGMVNILVNGRLLTLTNYLFVPKLNCNLGSLLQLFKHKITITRAKNNFTLETTEKLLLQGEVINNLMKITFTSPMSYVTTVVDDLWYQRLGNPGKISVKSMGLPSSDQPCKICDLKKATHIPFKGHFEHVTLPLDCIHIDLVGPITPPLISGARYLLSSTKPLLSKSLASSKISQKHMIIWSL</sequence>
<evidence type="ECO:0000259" key="1">
    <source>
        <dbReference type="Pfam" id="PF22936"/>
    </source>
</evidence>